<evidence type="ECO:0000313" key="3">
    <source>
        <dbReference type="EMBL" id="KIK03134.1"/>
    </source>
</evidence>
<feature type="transmembrane region" description="Helical" evidence="2">
    <location>
        <begin position="63"/>
        <end position="81"/>
    </location>
</feature>
<gene>
    <name evidence="3" type="ORF">K443DRAFT_486958</name>
</gene>
<reference evidence="4" key="2">
    <citation type="submission" date="2015-01" db="EMBL/GenBank/DDBJ databases">
        <title>Evolutionary Origins and Diversification of the Mycorrhizal Mutualists.</title>
        <authorList>
            <consortium name="DOE Joint Genome Institute"/>
            <consortium name="Mycorrhizal Genomics Consortium"/>
            <person name="Kohler A."/>
            <person name="Kuo A."/>
            <person name="Nagy L.G."/>
            <person name="Floudas D."/>
            <person name="Copeland A."/>
            <person name="Barry K.W."/>
            <person name="Cichocki N."/>
            <person name="Veneault-Fourrey C."/>
            <person name="LaButti K."/>
            <person name="Lindquist E.A."/>
            <person name="Lipzen A."/>
            <person name="Lundell T."/>
            <person name="Morin E."/>
            <person name="Murat C."/>
            <person name="Riley R."/>
            <person name="Ohm R."/>
            <person name="Sun H."/>
            <person name="Tunlid A."/>
            <person name="Henrissat B."/>
            <person name="Grigoriev I.V."/>
            <person name="Hibbett D.S."/>
            <person name="Martin F."/>
        </authorList>
    </citation>
    <scope>NUCLEOTIDE SEQUENCE [LARGE SCALE GENOMIC DNA]</scope>
    <source>
        <strain evidence="4">LaAM-08-1</strain>
    </source>
</reference>
<accession>A0A0C9XNR9</accession>
<feature type="compositionally biased region" description="Low complexity" evidence="1">
    <location>
        <begin position="259"/>
        <end position="274"/>
    </location>
</feature>
<evidence type="ECO:0000256" key="1">
    <source>
        <dbReference type="SAM" id="MobiDB-lite"/>
    </source>
</evidence>
<dbReference type="GO" id="GO:0016020">
    <property type="term" value="C:membrane"/>
    <property type="evidence" value="ECO:0007669"/>
    <property type="project" value="TreeGrafter"/>
</dbReference>
<keyword evidence="2" id="KW-0812">Transmembrane</keyword>
<feature type="transmembrane region" description="Helical" evidence="2">
    <location>
        <begin position="191"/>
        <end position="210"/>
    </location>
</feature>
<evidence type="ECO:0000313" key="4">
    <source>
        <dbReference type="Proteomes" id="UP000054477"/>
    </source>
</evidence>
<feature type="transmembrane region" description="Helical" evidence="2">
    <location>
        <begin position="146"/>
        <end position="171"/>
    </location>
</feature>
<dbReference type="OrthoDB" id="431202at2759"/>
<keyword evidence="2" id="KW-1133">Transmembrane helix</keyword>
<feature type="compositionally biased region" description="Low complexity" evidence="1">
    <location>
        <begin position="303"/>
        <end position="319"/>
    </location>
</feature>
<dbReference type="HOGENOM" id="CLU_046739_1_0_1"/>
<name>A0A0C9XNR9_9AGAR</name>
<keyword evidence="2" id="KW-0472">Membrane</keyword>
<organism evidence="3 4">
    <name type="scientific">Laccaria amethystina LaAM-08-1</name>
    <dbReference type="NCBI Taxonomy" id="1095629"/>
    <lineage>
        <taxon>Eukaryota</taxon>
        <taxon>Fungi</taxon>
        <taxon>Dikarya</taxon>
        <taxon>Basidiomycota</taxon>
        <taxon>Agaricomycotina</taxon>
        <taxon>Agaricomycetes</taxon>
        <taxon>Agaricomycetidae</taxon>
        <taxon>Agaricales</taxon>
        <taxon>Agaricineae</taxon>
        <taxon>Hydnangiaceae</taxon>
        <taxon>Laccaria</taxon>
    </lineage>
</organism>
<feature type="region of interest" description="Disordered" evidence="1">
    <location>
        <begin position="231"/>
        <end position="394"/>
    </location>
</feature>
<feature type="compositionally biased region" description="Basic and acidic residues" evidence="1">
    <location>
        <begin position="286"/>
        <end position="300"/>
    </location>
</feature>
<dbReference type="EMBL" id="KN838583">
    <property type="protein sequence ID" value="KIK03134.1"/>
    <property type="molecule type" value="Genomic_DNA"/>
</dbReference>
<evidence type="ECO:0000256" key="2">
    <source>
        <dbReference type="SAM" id="Phobius"/>
    </source>
</evidence>
<dbReference type="InterPro" id="IPR022127">
    <property type="entry name" value="STIMATE/YPL162C"/>
</dbReference>
<dbReference type="Pfam" id="PF12400">
    <property type="entry name" value="STIMATE"/>
    <property type="match status" value="1"/>
</dbReference>
<dbReference type="STRING" id="1095629.A0A0C9XNR9"/>
<reference evidence="3 4" key="1">
    <citation type="submission" date="2014-04" db="EMBL/GenBank/DDBJ databases">
        <authorList>
            <consortium name="DOE Joint Genome Institute"/>
            <person name="Kuo A."/>
            <person name="Kohler A."/>
            <person name="Nagy L.G."/>
            <person name="Floudas D."/>
            <person name="Copeland A."/>
            <person name="Barry K.W."/>
            <person name="Cichocki N."/>
            <person name="Veneault-Fourrey C."/>
            <person name="LaButti K."/>
            <person name="Lindquist E.A."/>
            <person name="Lipzen A."/>
            <person name="Lundell T."/>
            <person name="Morin E."/>
            <person name="Murat C."/>
            <person name="Sun H."/>
            <person name="Tunlid A."/>
            <person name="Henrissat B."/>
            <person name="Grigoriev I.V."/>
            <person name="Hibbett D.S."/>
            <person name="Martin F."/>
            <person name="Nordberg H.P."/>
            <person name="Cantor M.N."/>
            <person name="Hua S.X."/>
        </authorList>
    </citation>
    <scope>NUCLEOTIDE SEQUENCE [LARGE SCALE GENOMIC DNA]</scope>
    <source>
        <strain evidence="3 4">LaAM-08-1</strain>
    </source>
</reference>
<dbReference type="Proteomes" id="UP000054477">
    <property type="component" value="Unassembled WGS sequence"/>
</dbReference>
<dbReference type="AlphaFoldDB" id="A0A0C9XNR9"/>
<proteinExistence type="predicted"/>
<dbReference type="PANTHER" id="PTHR31735:SF1">
    <property type="entry name" value="VACUOLAR MEMBRANE PROTEIN YPL162C"/>
    <property type="match status" value="1"/>
</dbReference>
<feature type="transmembrane region" description="Helical" evidence="2">
    <location>
        <begin position="93"/>
        <end position="119"/>
    </location>
</feature>
<feature type="transmembrane region" description="Helical" evidence="2">
    <location>
        <begin position="20"/>
        <end position="42"/>
    </location>
</feature>
<feature type="compositionally biased region" description="Polar residues" evidence="1">
    <location>
        <begin position="275"/>
        <end position="285"/>
    </location>
</feature>
<protein>
    <submittedName>
        <fullName evidence="3">Unplaced genomic scaffold K443scaffold_48, whole genome shotgun sequence</fullName>
    </submittedName>
</protein>
<keyword evidence="4" id="KW-1185">Reference proteome</keyword>
<sequence length="426" mass="47434">MATDPLLDGYPEIDKPSCQLLGPTALVVQALMGVLVILSLVYKRHRETPIRPWRIWLFDVSKQVVGQMFVHGVNVFISDFVSQATEGNACVFYFLNILIDTTIGVGMIYIILHLLTYLFSEKFNLKGFESGVYGNPPSITYWYRQAAIYVLALTSMKFIVILLLILFPGIFRIGEWLLSWTWTGDGDAVQVIFTMGLFPIMMNILQFWLIDSIVKASAVIPVALGEGTEADREPLFGVPSDDEDDGPSLGGRDLENQRPSHQSHSSSGSLAPSRTKSYATDTTTPDEYKTGESAFDHTTDQHSYPPSLSSSFASSSMMSEPQAPKEAKNLLKKSKRRDAPAPLYILSSSQPAINSRQQPLTAPVTVPRTPSPALRAKPEVPTEPDNWTESWDDSEEWAKQIGDEVQTKLVGRDETRNLHHIQRLVV</sequence>
<feature type="compositionally biased region" description="Polar residues" evidence="1">
    <location>
        <begin position="346"/>
        <end position="360"/>
    </location>
</feature>
<dbReference type="PANTHER" id="PTHR31735">
    <property type="entry name" value="VACUOLAR MEMBRANE PROTEIN YPL162C"/>
    <property type="match status" value="1"/>
</dbReference>